<evidence type="ECO:0000313" key="4">
    <source>
        <dbReference type="Proteomes" id="UP000663829"/>
    </source>
</evidence>
<reference evidence="1" key="1">
    <citation type="submission" date="2021-02" db="EMBL/GenBank/DDBJ databases">
        <authorList>
            <person name="Nowell W R."/>
        </authorList>
    </citation>
    <scope>NUCLEOTIDE SEQUENCE</scope>
</reference>
<sequence length="98" mass="11111">MGCGKTPLFKEIVRSIENAEERFPQLYRKKEDNGADFESGGIISNVTGLGLRKLLTSSNKNLFIHVEFDVLFNKYGIFYASDQKCDEERVLLLNAFDG</sequence>
<evidence type="ECO:0000313" key="1">
    <source>
        <dbReference type="EMBL" id="CAF1377037.1"/>
    </source>
</evidence>
<evidence type="ECO:0000313" key="2">
    <source>
        <dbReference type="EMBL" id="CAF4268159.1"/>
    </source>
</evidence>
<comment type="caution">
    <text evidence="1">The sequence shown here is derived from an EMBL/GenBank/DDBJ whole genome shotgun (WGS) entry which is preliminary data.</text>
</comment>
<proteinExistence type="predicted"/>
<dbReference type="EMBL" id="CAJOBC010078948">
    <property type="protein sequence ID" value="CAF4268159.1"/>
    <property type="molecule type" value="Genomic_DNA"/>
</dbReference>
<dbReference type="AlphaFoldDB" id="A0A815JI93"/>
<dbReference type="Proteomes" id="UP000663829">
    <property type="component" value="Unassembled WGS sequence"/>
</dbReference>
<keyword evidence="4" id="KW-1185">Reference proteome</keyword>
<dbReference type="EMBL" id="CAJNOQ010016216">
    <property type="protein sequence ID" value="CAF1377037.1"/>
    <property type="molecule type" value="Genomic_DNA"/>
</dbReference>
<evidence type="ECO:0000313" key="3">
    <source>
        <dbReference type="EMBL" id="CAF4406848.1"/>
    </source>
</evidence>
<dbReference type="Proteomes" id="UP000682733">
    <property type="component" value="Unassembled WGS sequence"/>
</dbReference>
<accession>A0A815JI93</accession>
<name>A0A815JI93_9BILA</name>
<dbReference type="Proteomes" id="UP000681722">
    <property type="component" value="Unassembled WGS sequence"/>
</dbReference>
<protein>
    <submittedName>
        <fullName evidence="1">Uncharacterized protein</fullName>
    </submittedName>
</protein>
<gene>
    <name evidence="1" type="ORF">GPM918_LOCUS32141</name>
    <name evidence="2" type="ORF">SRO942_LOCUS32804</name>
    <name evidence="3" type="ORF">TMI583_LOCUS43777</name>
</gene>
<dbReference type="EMBL" id="CAJOBA010073892">
    <property type="protein sequence ID" value="CAF4406848.1"/>
    <property type="molecule type" value="Genomic_DNA"/>
</dbReference>
<organism evidence="1 4">
    <name type="scientific">Didymodactylos carnosus</name>
    <dbReference type="NCBI Taxonomy" id="1234261"/>
    <lineage>
        <taxon>Eukaryota</taxon>
        <taxon>Metazoa</taxon>
        <taxon>Spiralia</taxon>
        <taxon>Gnathifera</taxon>
        <taxon>Rotifera</taxon>
        <taxon>Eurotatoria</taxon>
        <taxon>Bdelloidea</taxon>
        <taxon>Philodinida</taxon>
        <taxon>Philodinidae</taxon>
        <taxon>Didymodactylos</taxon>
    </lineage>
</organism>